<reference evidence="1 2" key="1">
    <citation type="journal article" date="2023" name="J. Hered.">
        <title>Chromosome-level genome of the wood stork (Mycteria americana) provides insight into avian chromosome evolution.</title>
        <authorList>
            <person name="Flamio R. Jr."/>
            <person name="Ramstad K.M."/>
        </authorList>
    </citation>
    <scope>NUCLEOTIDE SEQUENCE [LARGE SCALE GENOMIC DNA]</scope>
    <source>
        <strain evidence="1">JAX WOST 10</strain>
    </source>
</reference>
<dbReference type="AlphaFoldDB" id="A0AAN7NXS4"/>
<proteinExistence type="predicted"/>
<dbReference type="PANTHER" id="PTHR33332">
    <property type="entry name" value="REVERSE TRANSCRIPTASE DOMAIN-CONTAINING PROTEIN"/>
    <property type="match status" value="1"/>
</dbReference>
<dbReference type="Proteomes" id="UP001333110">
    <property type="component" value="Unassembled WGS sequence"/>
</dbReference>
<protein>
    <recommendedName>
        <fullName evidence="3">Reverse transcriptase domain-containing protein</fullName>
    </recommendedName>
</protein>
<dbReference type="EMBL" id="JAUNZN010000006">
    <property type="protein sequence ID" value="KAK4819741.1"/>
    <property type="molecule type" value="Genomic_DNA"/>
</dbReference>
<evidence type="ECO:0000313" key="1">
    <source>
        <dbReference type="EMBL" id="KAK4819741.1"/>
    </source>
</evidence>
<evidence type="ECO:0000313" key="2">
    <source>
        <dbReference type="Proteomes" id="UP001333110"/>
    </source>
</evidence>
<organism evidence="1 2">
    <name type="scientific">Mycteria americana</name>
    <name type="common">Wood stork</name>
    <dbReference type="NCBI Taxonomy" id="33587"/>
    <lineage>
        <taxon>Eukaryota</taxon>
        <taxon>Metazoa</taxon>
        <taxon>Chordata</taxon>
        <taxon>Craniata</taxon>
        <taxon>Vertebrata</taxon>
        <taxon>Euteleostomi</taxon>
        <taxon>Archelosauria</taxon>
        <taxon>Archosauria</taxon>
        <taxon>Dinosauria</taxon>
        <taxon>Saurischia</taxon>
        <taxon>Theropoda</taxon>
        <taxon>Coelurosauria</taxon>
        <taxon>Aves</taxon>
        <taxon>Neognathae</taxon>
        <taxon>Neoaves</taxon>
        <taxon>Aequornithes</taxon>
        <taxon>Ciconiiformes</taxon>
        <taxon>Ciconiidae</taxon>
        <taxon>Mycteria</taxon>
    </lineage>
</organism>
<name>A0AAN7NXS4_MYCAM</name>
<comment type="caution">
    <text evidence="1">The sequence shown here is derived from an EMBL/GenBank/DDBJ whole genome shotgun (WGS) entry which is preliminary data.</text>
</comment>
<dbReference type="PRINTS" id="PR01345">
    <property type="entry name" value="CERVTRCPTASE"/>
</dbReference>
<evidence type="ECO:0008006" key="3">
    <source>
        <dbReference type="Google" id="ProtNLM"/>
    </source>
</evidence>
<keyword evidence="2" id="KW-1185">Reference proteome</keyword>
<sequence>MTVSQDRLAQISHLPFLLDAPEKVQKDSLLETGACRAVQPYITVCRDGWEQNKLAEASATQNMSQRPTSFLNALQKGSVLGPALFNIFVSDLDAGIECTISKFAHNTKLGALLTLRRPCRGILHRLEHWAVINGMKCNKSKCWILHLGRSNARHKYKLGEEWLESSPAERDLGVLVGSRLNRSQQCALAAKRVNHILGCIKHSIISRSREGIALLHSVLVWPHLWYCVQFWAPPLKKNGKVLDCIQRRATKLVTGLEGMSYEEWLRSLGLSSLEKRRLRGNLIAFCSFLRRGCGEGGADLFSLVSSDRRHGNGSKLHQGRFRLDMRKHCFTKRYPYPPTSVLTTPPQQQHHFHPVEIFVDVTKETGVALAFQRFHNQSPSWQHRNLACKRRGACCTASATSAGLESTQLALTSLSSPIKML</sequence>
<accession>A0AAN7NXS4</accession>
<gene>
    <name evidence="1" type="ORF">QYF61_010835</name>
</gene>